<dbReference type="Gene3D" id="3.90.470.20">
    <property type="entry name" value="4'-phosphopantetheinyl transferase domain"/>
    <property type="match status" value="1"/>
</dbReference>
<keyword evidence="3" id="KW-0479">Metal-binding</keyword>
<keyword evidence="2" id="KW-0808">Transferase</keyword>
<proteinExistence type="inferred from homology"/>
<dbReference type="SUPFAM" id="SSF56214">
    <property type="entry name" value="4'-phosphopantetheinyl transferase"/>
    <property type="match status" value="1"/>
</dbReference>
<comment type="caution">
    <text evidence="9">The sequence shown here is derived from an EMBL/GenBank/DDBJ whole genome shotgun (WGS) entry which is preliminary data.</text>
</comment>
<dbReference type="InterPro" id="IPR004568">
    <property type="entry name" value="Ppantetheine-prot_Trfase_dom"/>
</dbReference>
<dbReference type="AlphaFoldDB" id="A0A9P7ZK44"/>
<dbReference type="GO" id="GO:0006633">
    <property type="term" value="P:fatty acid biosynthetic process"/>
    <property type="evidence" value="ECO:0007669"/>
    <property type="project" value="UniProtKB-KW"/>
</dbReference>
<evidence type="ECO:0000256" key="1">
    <source>
        <dbReference type="ARBA" id="ARBA00022516"/>
    </source>
</evidence>
<dbReference type="GeneID" id="70288662"/>
<dbReference type="Proteomes" id="UP000887229">
    <property type="component" value="Unassembled WGS sequence"/>
</dbReference>
<accession>A0A9P7ZK44</accession>
<feature type="domain" description="4'-phosphopantetheinyl transferase" evidence="8">
    <location>
        <begin position="18"/>
        <end position="170"/>
    </location>
</feature>
<keyword evidence="10" id="KW-1185">Reference proteome</keyword>
<dbReference type="RefSeq" id="XP_046117115.1">
    <property type="nucleotide sequence ID" value="XM_046257759.1"/>
</dbReference>
<evidence type="ECO:0000256" key="5">
    <source>
        <dbReference type="ARBA" id="ARBA00022842"/>
    </source>
</evidence>
<dbReference type="NCBIfam" id="TIGR00556">
    <property type="entry name" value="pantethn_trn"/>
    <property type="match status" value="1"/>
</dbReference>
<evidence type="ECO:0000313" key="10">
    <source>
        <dbReference type="Proteomes" id="UP000887229"/>
    </source>
</evidence>
<evidence type="ECO:0000259" key="8">
    <source>
        <dbReference type="Pfam" id="PF01648"/>
    </source>
</evidence>
<dbReference type="GO" id="GO:0008897">
    <property type="term" value="F:holo-[acyl-carrier-protein] synthase activity"/>
    <property type="evidence" value="ECO:0007669"/>
    <property type="project" value="InterPro"/>
</dbReference>
<gene>
    <name evidence="9" type="ORF">F5Z01DRAFT_156113</name>
</gene>
<dbReference type="OrthoDB" id="15433at2759"/>
<sequence length="179" mass="19734">MSTALAKQLATFLHPCGVGIDICQISRIFQIVGKSPQHTDRFISRVFAKDDPTIHVVRQKIHETLRSKPEWQLDAANSNGHEMLSQQHPELWAGARFLASRFAAKEAAIKAHSHRKLTFHDISILKAQEGEERLGGRAPYARIKAASGDEKDSTALISISHDGDYAVAVCVAEKAASRE</sequence>
<keyword evidence="5" id="KW-0460">Magnesium</keyword>
<keyword evidence="4" id="KW-0276">Fatty acid metabolism</keyword>
<evidence type="ECO:0000256" key="3">
    <source>
        <dbReference type="ARBA" id="ARBA00022723"/>
    </source>
</evidence>
<dbReference type="Pfam" id="PF01648">
    <property type="entry name" value="ACPS"/>
    <property type="match status" value="1"/>
</dbReference>
<dbReference type="HAMAP" id="MF_00101">
    <property type="entry name" value="AcpS"/>
    <property type="match status" value="1"/>
</dbReference>
<organism evidence="9 10">
    <name type="scientific">Emericellopsis atlantica</name>
    <dbReference type="NCBI Taxonomy" id="2614577"/>
    <lineage>
        <taxon>Eukaryota</taxon>
        <taxon>Fungi</taxon>
        <taxon>Dikarya</taxon>
        <taxon>Ascomycota</taxon>
        <taxon>Pezizomycotina</taxon>
        <taxon>Sordariomycetes</taxon>
        <taxon>Hypocreomycetidae</taxon>
        <taxon>Hypocreales</taxon>
        <taxon>Bionectriaceae</taxon>
        <taxon>Emericellopsis</taxon>
    </lineage>
</organism>
<keyword evidence="1" id="KW-0444">Lipid biosynthesis</keyword>
<dbReference type="GO" id="GO:0000287">
    <property type="term" value="F:magnesium ion binding"/>
    <property type="evidence" value="ECO:0007669"/>
    <property type="project" value="InterPro"/>
</dbReference>
<reference evidence="9" key="1">
    <citation type="journal article" date="2021" name="IMA Fungus">
        <title>Genomic characterization of three marine fungi, including Emericellopsis atlantica sp. nov. with signatures of a generalist lifestyle and marine biomass degradation.</title>
        <authorList>
            <person name="Hagestad O.C."/>
            <person name="Hou L."/>
            <person name="Andersen J.H."/>
            <person name="Hansen E.H."/>
            <person name="Altermark B."/>
            <person name="Li C."/>
            <person name="Kuhnert E."/>
            <person name="Cox R.J."/>
            <person name="Crous P.W."/>
            <person name="Spatafora J.W."/>
            <person name="Lail K."/>
            <person name="Amirebrahimi M."/>
            <person name="Lipzen A."/>
            <person name="Pangilinan J."/>
            <person name="Andreopoulos W."/>
            <person name="Hayes R.D."/>
            <person name="Ng V."/>
            <person name="Grigoriev I.V."/>
            <person name="Jackson S.A."/>
            <person name="Sutton T.D.S."/>
            <person name="Dobson A.D.W."/>
            <person name="Rama T."/>
        </authorList>
    </citation>
    <scope>NUCLEOTIDE SEQUENCE</scope>
    <source>
        <strain evidence="9">TS7</strain>
    </source>
</reference>
<dbReference type="InterPro" id="IPR002582">
    <property type="entry name" value="ACPS"/>
</dbReference>
<dbReference type="EMBL" id="MU251258">
    <property type="protein sequence ID" value="KAG9253191.1"/>
    <property type="molecule type" value="Genomic_DNA"/>
</dbReference>
<keyword evidence="7" id="KW-0275">Fatty acid biosynthesis</keyword>
<dbReference type="InterPro" id="IPR037143">
    <property type="entry name" value="4-PPantetheinyl_Trfase_dom_sf"/>
</dbReference>
<keyword evidence="6" id="KW-0443">Lipid metabolism</keyword>
<evidence type="ECO:0000313" key="9">
    <source>
        <dbReference type="EMBL" id="KAG9253191.1"/>
    </source>
</evidence>
<evidence type="ECO:0000256" key="4">
    <source>
        <dbReference type="ARBA" id="ARBA00022832"/>
    </source>
</evidence>
<dbReference type="InterPro" id="IPR008278">
    <property type="entry name" value="4-PPantetheinyl_Trfase_dom"/>
</dbReference>
<name>A0A9P7ZK44_9HYPO</name>
<evidence type="ECO:0000256" key="7">
    <source>
        <dbReference type="ARBA" id="ARBA00023160"/>
    </source>
</evidence>
<protein>
    <recommendedName>
        <fullName evidence="8">4'-phosphopantetheinyl transferase domain-containing protein</fullName>
    </recommendedName>
</protein>
<evidence type="ECO:0000256" key="2">
    <source>
        <dbReference type="ARBA" id="ARBA00022679"/>
    </source>
</evidence>
<evidence type="ECO:0000256" key="6">
    <source>
        <dbReference type="ARBA" id="ARBA00023098"/>
    </source>
</evidence>